<protein>
    <submittedName>
        <fullName evidence="2">Uncharacterized protein</fullName>
    </submittedName>
</protein>
<dbReference type="Proteomes" id="UP000595437">
    <property type="component" value="Chromosome 12"/>
</dbReference>
<evidence type="ECO:0000313" key="3">
    <source>
        <dbReference type="Proteomes" id="UP000595437"/>
    </source>
</evidence>
<accession>A0A7T8GSQ9</accession>
<feature type="region of interest" description="Disordered" evidence="1">
    <location>
        <begin position="67"/>
        <end position="153"/>
    </location>
</feature>
<name>A0A7T8GSQ9_CALRO</name>
<evidence type="ECO:0000313" key="2">
    <source>
        <dbReference type="EMBL" id="QQP37117.1"/>
    </source>
</evidence>
<dbReference type="OrthoDB" id="28894at2759"/>
<reference evidence="3" key="1">
    <citation type="submission" date="2021-01" db="EMBL/GenBank/DDBJ databases">
        <title>Caligus Genome Assembly.</title>
        <authorList>
            <person name="Gallardo-Escarate C."/>
        </authorList>
    </citation>
    <scope>NUCLEOTIDE SEQUENCE [LARGE SCALE GENOMIC DNA]</scope>
</reference>
<dbReference type="EMBL" id="CP045901">
    <property type="protein sequence ID" value="QQP37117.1"/>
    <property type="molecule type" value="Genomic_DNA"/>
</dbReference>
<sequence>MDVIETTASVPNGGGGGREKTNENSRPSSLTDRLSQLQSSQNTWQCKVASDKKEASKFTVAGKMSRFGVISHNSSGGESGDEERTRCTPRLRSFGSPKLVRPRSCIIEDDSPSSSGLGRRKLSTPVSRSKSSVEHRRRVVILPSGSNDEEDGV</sequence>
<gene>
    <name evidence="2" type="ORF">FKW44_017299</name>
</gene>
<keyword evidence="3" id="KW-1185">Reference proteome</keyword>
<organism evidence="2 3">
    <name type="scientific">Caligus rogercresseyi</name>
    <name type="common">Sea louse</name>
    <dbReference type="NCBI Taxonomy" id="217165"/>
    <lineage>
        <taxon>Eukaryota</taxon>
        <taxon>Metazoa</taxon>
        <taxon>Ecdysozoa</taxon>
        <taxon>Arthropoda</taxon>
        <taxon>Crustacea</taxon>
        <taxon>Multicrustacea</taxon>
        <taxon>Hexanauplia</taxon>
        <taxon>Copepoda</taxon>
        <taxon>Siphonostomatoida</taxon>
        <taxon>Caligidae</taxon>
        <taxon>Caligus</taxon>
    </lineage>
</organism>
<proteinExistence type="predicted"/>
<evidence type="ECO:0000256" key="1">
    <source>
        <dbReference type="SAM" id="MobiDB-lite"/>
    </source>
</evidence>
<feature type="compositionally biased region" description="Polar residues" evidence="1">
    <location>
        <begin position="1"/>
        <end position="10"/>
    </location>
</feature>
<dbReference type="AlphaFoldDB" id="A0A7T8GSQ9"/>
<feature type="compositionally biased region" description="Polar residues" evidence="1">
    <location>
        <begin position="24"/>
        <end position="45"/>
    </location>
</feature>
<feature type="region of interest" description="Disordered" evidence="1">
    <location>
        <begin position="1"/>
        <end position="51"/>
    </location>
</feature>